<feature type="transmembrane region" description="Helical" evidence="2">
    <location>
        <begin position="376"/>
        <end position="393"/>
    </location>
</feature>
<name>A0A7S3FYQ5_9EUKA</name>
<feature type="transmembrane region" description="Helical" evidence="2">
    <location>
        <begin position="144"/>
        <end position="162"/>
    </location>
</feature>
<keyword evidence="2" id="KW-0812">Transmembrane</keyword>
<evidence type="ECO:0000256" key="2">
    <source>
        <dbReference type="SAM" id="Phobius"/>
    </source>
</evidence>
<organism evidence="3">
    <name type="scientific">Palpitomonas bilix</name>
    <dbReference type="NCBI Taxonomy" id="652834"/>
    <lineage>
        <taxon>Eukaryota</taxon>
        <taxon>Eukaryota incertae sedis</taxon>
    </lineage>
</organism>
<feature type="transmembrane region" description="Helical" evidence="2">
    <location>
        <begin position="413"/>
        <end position="431"/>
    </location>
</feature>
<accession>A0A7S3FYQ5</accession>
<evidence type="ECO:0000256" key="1">
    <source>
        <dbReference type="SAM" id="MobiDB-lite"/>
    </source>
</evidence>
<feature type="transmembrane region" description="Helical" evidence="2">
    <location>
        <begin position="344"/>
        <end position="364"/>
    </location>
</feature>
<reference evidence="3" key="1">
    <citation type="submission" date="2021-01" db="EMBL/GenBank/DDBJ databases">
        <authorList>
            <person name="Corre E."/>
            <person name="Pelletier E."/>
            <person name="Niang G."/>
            <person name="Scheremetjew M."/>
            <person name="Finn R."/>
            <person name="Kale V."/>
            <person name="Holt S."/>
            <person name="Cochrane G."/>
            <person name="Meng A."/>
            <person name="Brown T."/>
            <person name="Cohen L."/>
        </authorList>
    </citation>
    <scope>NUCLEOTIDE SEQUENCE</scope>
    <source>
        <strain evidence="3">NIES-2562</strain>
    </source>
</reference>
<dbReference type="EMBL" id="HBIB01000817">
    <property type="protein sequence ID" value="CAE0238416.1"/>
    <property type="molecule type" value="Transcribed_RNA"/>
</dbReference>
<feature type="transmembrane region" description="Helical" evidence="2">
    <location>
        <begin position="478"/>
        <end position="501"/>
    </location>
</feature>
<keyword evidence="2" id="KW-1133">Transmembrane helix</keyword>
<feature type="transmembrane region" description="Helical" evidence="2">
    <location>
        <begin position="286"/>
        <end position="307"/>
    </location>
</feature>
<feature type="transmembrane region" description="Helical" evidence="2">
    <location>
        <begin position="507"/>
        <end position="528"/>
    </location>
</feature>
<dbReference type="AlphaFoldDB" id="A0A7S3FYQ5"/>
<gene>
    <name evidence="3" type="ORF">PBIL07802_LOCUS558</name>
</gene>
<feature type="transmembrane region" description="Helical" evidence="2">
    <location>
        <begin position="208"/>
        <end position="227"/>
    </location>
</feature>
<keyword evidence="2" id="KW-0472">Membrane</keyword>
<evidence type="ECO:0000313" key="3">
    <source>
        <dbReference type="EMBL" id="CAE0238416.1"/>
    </source>
</evidence>
<feature type="transmembrane region" description="Helical" evidence="2">
    <location>
        <begin position="52"/>
        <end position="75"/>
    </location>
</feature>
<proteinExistence type="predicted"/>
<feature type="region of interest" description="Disordered" evidence="1">
    <location>
        <begin position="1"/>
        <end position="22"/>
    </location>
</feature>
<sequence length="537" mass="61415">MEVEMGSGPDQERPASNSSGSARAQSLEIVAIKAGNPAVAKGKPARVFQFDMWTLCLFFFIYVQLFVLMIFVGAYRGWTSNALQIYPDPSINDTRFLPEPSNNRSIDDLTIEEVGVAGRYGPGASGRWYYWRLRPADVNAATRAFVWICYLTHQFSIWWIIYRSQQVKVGYTKGLHWFNVAALVVNLFFHLLHFAQTHITYGALAEDVSISSSQGSVICLLVFVILLEYKDRGMMMGWPTAQHDSKAARALRLNPSVIQVVRKYHGYGFAWAACYTFWYHPMESTWGHFVGFMYTAMLLLQGSMMFTEAHLNKYWRVLNEIWVVVHGGLVAYQTGGPEQLGTRLWPMFTFGFLLVFVLTQLFGLPFWKKMHFAFRFIPLAIYLGIVIWAYSWIPDAQGRTWVRMQEIIRIPAIEYLAALFFYLVLWIMLKVEGKLGRRNRKQLPTNANDEQEVEGRDQAVQNQKKQLGRVQVSKAKQVGFGIAIVVMYTLFVVISMVIQMVDVQVDLTALMVLFIFLFGTGIAVTMRLHPKMLGARL</sequence>
<feature type="transmembrane region" description="Helical" evidence="2">
    <location>
        <begin position="174"/>
        <end position="196"/>
    </location>
</feature>
<protein>
    <submittedName>
        <fullName evidence="3">Uncharacterized protein</fullName>
    </submittedName>
</protein>